<keyword evidence="4" id="KW-1185">Reference proteome</keyword>
<dbReference type="NCBIfam" id="TIGR01382">
    <property type="entry name" value="PfpI"/>
    <property type="match status" value="1"/>
</dbReference>
<dbReference type="RefSeq" id="WP_229809327.1">
    <property type="nucleotide sequence ID" value="NZ_BMXI01000001.1"/>
</dbReference>
<reference evidence="3" key="2">
    <citation type="submission" date="2020-09" db="EMBL/GenBank/DDBJ databases">
        <authorList>
            <person name="Sun Q."/>
            <person name="Kim S."/>
        </authorList>
    </citation>
    <scope>NUCLEOTIDE SEQUENCE</scope>
    <source>
        <strain evidence="3">KCTC 12988</strain>
    </source>
</reference>
<dbReference type="InterPro" id="IPR006286">
    <property type="entry name" value="C56_PfpI-like"/>
</dbReference>
<dbReference type="SUPFAM" id="SSF52317">
    <property type="entry name" value="Class I glutamine amidotransferase-like"/>
    <property type="match status" value="1"/>
</dbReference>
<dbReference type="PROSITE" id="PS51276">
    <property type="entry name" value="PEPTIDASE_C56_PFPI"/>
    <property type="match status" value="1"/>
</dbReference>
<dbReference type="InterPro" id="IPR029062">
    <property type="entry name" value="Class_I_gatase-like"/>
</dbReference>
<keyword evidence="3" id="KW-0645">Protease</keyword>
<name>A0A918TCE7_9BACT</name>
<evidence type="ECO:0000313" key="4">
    <source>
        <dbReference type="Proteomes" id="UP000644507"/>
    </source>
</evidence>
<dbReference type="Gene3D" id="3.40.50.880">
    <property type="match status" value="1"/>
</dbReference>
<dbReference type="InterPro" id="IPR002818">
    <property type="entry name" value="DJ-1/PfpI"/>
</dbReference>
<dbReference type="PANTHER" id="PTHR42733">
    <property type="entry name" value="DJ-1 PROTEIN"/>
    <property type="match status" value="1"/>
</dbReference>
<dbReference type="CDD" id="cd03134">
    <property type="entry name" value="GATase1_PfpI_like"/>
    <property type="match status" value="1"/>
</dbReference>
<accession>A0A918TCE7</accession>
<protein>
    <submittedName>
        <fullName evidence="3">Protease</fullName>
    </submittedName>
</protein>
<gene>
    <name evidence="3" type="ORF">GCM10007100_01130</name>
</gene>
<feature type="domain" description="DJ-1/PfpI" evidence="2">
    <location>
        <begin position="10"/>
        <end position="178"/>
    </location>
</feature>
<dbReference type="EMBL" id="BMXI01000001">
    <property type="protein sequence ID" value="GHC40429.1"/>
    <property type="molecule type" value="Genomic_DNA"/>
</dbReference>
<comment type="similarity">
    <text evidence="1">Belongs to the peptidase C56 family.</text>
</comment>
<keyword evidence="3" id="KW-0378">Hydrolase</keyword>
<comment type="caution">
    <text evidence="3">The sequence shown here is derived from an EMBL/GenBank/DDBJ whole genome shotgun (WGS) entry which is preliminary data.</text>
</comment>
<dbReference type="AlphaFoldDB" id="A0A918TCE7"/>
<sequence>MNKKHDLIGKKIAILATDGFEESELLVPKKAVEDAGAEVTVVSLEKGSITAASKDGEGASVKVDKVVNDVTSANFNGLILPGGLQNPDTLRTHANAIDFVRSFFRDGKPVAAICHAPWLLAEAGVLDGRTVTSYPSIRTDLENAGAKWVDQEVHCDEALVTSRSPDDLDAFCSKAIEEFAEGIHEEQTV</sequence>
<dbReference type="Proteomes" id="UP000644507">
    <property type="component" value="Unassembled WGS sequence"/>
</dbReference>
<evidence type="ECO:0000256" key="1">
    <source>
        <dbReference type="ARBA" id="ARBA00008542"/>
    </source>
</evidence>
<dbReference type="Pfam" id="PF01965">
    <property type="entry name" value="DJ-1_PfpI"/>
    <property type="match status" value="1"/>
</dbReference>
<dbReference type="GO" id="GO:0006508">
    <property type="term" value="P:proteolysis"/>
    <property type="evidence" value="ECO:0007669"/>
    <property type="project" value="UniProtKB-KW"/>
</dbReference>
<evidence type="ECO:0000313" key="3">
    <source>
        <dbReference type="EMBL" id="GHC40429.1"/>
    </source>
</evidence>
<reference evidence="3" key="1">
    <citation type="journal article" date="2014" name="Int. J. Syst. Evol. Microbiol.">
        <title>Complete genome sequence of Corynebacterium casei LMG S-19264T (=DSM 44701T), isolated from a smear-ripened cheese.</title>
        <authorList>
            <consortium name="US DOE Joint Genome Institute (JGI-PGF)"/>
            <person name="Walter F."/>
            <person name="Albersmeier A."/>
            <person name="Kalinowski J."/>
            <person name="Ruckert C."/>
        </authorList>
    </citation>
    <scope>NUCLEOTIDE SEQUENCE</scope>
    <source>
        <strain evidence="3">KCTC 12988</strain>
    </source>
</reference>
<dbReference type="GO" id="GO:0008233">
    <property type="term" value="F:peptidase activity"/>
    <property type="evidence" value="ECO:0007669"/>
    <property type="project" value="UniProtKB-KW"/>
</dbReference>
<dbReference type="PANTHER" id="PTHR42733:SF12">
    <property type="entry name" value="PROTEINASE"/>
    <property type="match status" value="1"/>
</dbReference>
<organism evidence="3 4">
    <name type="scientific">Roseibacillus persicicus</name>
    <dbReference type="NCBI Taxonomy" id="454148"/>
    <lineage>
        <taxon>Bacteria</taxon>
        <taxon>Pseudomonadati</taxon>
        <taxon>Verrucomicrobiota</taxon>
        <taxon>Verrucomicrobiia</taxon>
        <taxon>Verrucomicrobiales</taxon>
        <taxon>Verrucomicrobiaceae</taxon>
        <taxon>Roseibacillus</taxon>
    </lineage>
</organism>
<evidence type="ECO:0000259" key="2">
    <source>
        <dbReference type="Pfam" id="PF01965"/>
    </source>
</evidence>
<proteinExistence type="inferred from homology"/>